<evidence type="ECO:0000313" key="5">
    <source>
        <dbReference type="Proteomes" id="UP001215280"/>
    </source>
</evidence>
<dbReference type="GO" id="GO:0016491">
    <property type="term" value="F:oxidoreductase activity"/>
    <property type="evidence" value="ECO:0007669"/>
    <property type="project" value="UniProtKB-KW"/>
</dbReference>
<evidence type="ECO:0000313" key="4">
    <source>
        <dbReference type="EMBL" id="KAJ7747684.1"/>
    </source>
</evidence>
<dbReference type="Gene3D" id="3.40.50.720">
    <property type="entry name" value="NAD(P)-binding Rossmann-like Domain"/>
    <property type="match status" value="1"/>
</dbReference>
<comment type="caution">
    <text evidence="4">The sequence shown here is derived from an EMBL/GenBank/DDBJ whole genome shotgun (WGS) entry which is preliminary data.</text>
</comment>
<dbReference type="InterPro" id="IPR051609">
    <property type="entry name" value="NmrA/Isoflavone_reductase-like"/>
</dbReference>
<dbReference type="Pfam" id="PF05368">
    <property type="entry name" value="NmrA"/>
    <property type="match status" value="1"/>
</dbReference>
<dbReference type="AlphaFoldDB" id="A0AAD7IPD1"/>
<sequence length="179" mass="18729">MSTHKSFAVIGAGTLGLPILSVLATQNVSIVLLSRKGVDTSKTLPTSVQVAIASTTLVTAVFTKHKVDTVISTVTSAAVPMQTVLADAVKSMGVKLFMPSEFGMATEAQPHSPKNKVVEHIKSVGLPYARFFASGHSFIKFIPWLTPVSDSKITIMGSGEVPLSFTSIGDVSGKPSTPS</sequence>
<keyword evidence="5" id="KW-1185">Reference proteome</keyword>
<proteinExistence type="predicted"/>
<organism evidence="4 5">
    <name type="scientific">Mycena maculata</name>
    <dbReference type="NCBI Taxonomy" id="230809"/>
    <lineage>
        <taxon>Eukaryota</taxon>
        <taxon>Fungi</taxon>
        <taxon>Dikarya</taxon>
        <taxon>Basidiomycota</taxon>
        <taxon>Agaricomycotina</taxon>
        <taxon>Agaricomycetes</taxon>
        <taxon>Agaricomycetidae</taxon>
        <taxon>Agaricales</taxon>
        <taxon>Marasmiineae</taxon>
        <taxon>Mycenaceae</taxon>
        <taxon>Mycena</taxon>
    </lineage>
</organism>
<keyword evidence="2" id="KW-0560">Oxidoreductase</keyword>
<feature type="domain" description="NmrA-like" evidence="3">
    <location>
        <begin position="5"/>
        <end position="136"/>
    </location>
</feature>
<protein>
    <recommendedName>
        <fullName evidence="3">NmrA-like domain-containing protein</fullName>
    </recommendedName>
</protein>
<evidence type="ECO:0000256" key="2">
    <source>
        <dbReference type="ARBA" id="ARBA00023002"/>
    </source>
</evidence>
<dbReference type="Proteomes" id="UP001215280">
    <property type="component" value="Unassembled WGS sequence"/>
</dbReference>
<name>A0AAD7IPD1_9AGAR</name>
<gene>
    <name evidence="4" type="ORF">DFH07DRAFT_747718</name>
</gene>
<evidence type="ECO:0000256" key="1">
    <source>
        <dbReference type="ARBA" id="ARBA00022857"/>
    </source>
</evidence>
<reference evidence="4" key="1">
    <citation type="submission" date="2023-03" db="EMBL/GenBank/DDBJ databases">
        <title>Massive genome expansion in bonnet fungi (Mycena s.s.) driven by repeated elements and novel gene families across ecological guilds.</title>
        <authorList>
            <consortium name="Lawrence Berkeley National Laboratory"/>
            <person name="Harder C.B."/>
            <person name="Miyauchi S."/>
            <person name="Viragh M."/>
            <person name="Kuo A."/>
            <person name="Thoen E."/>
            <person name="Andreopoulos B."/>
            <person name="Lu D."/>
            <person name="Skrede I."/>
            <person name="Drula E."/>
            <person name="Henrissat B."/>
            <person name="Morin E."/>
            <person name="Kohler A."/>
            <person name="Barry K."/>
            <person name="LaButti K."/>
            <person name="Morin E."/>
            <person name="Salamov A."/>
            <person name="Lipzen A."/>
            <person name="Mereny Z."/>
            <person name="Hegedus B."/>
            <person name="Baldrian P."/>
            <person name="Stursova M."/>
            <person name="Weitz H."/>
            <person name="Taylor A."/>
            <person name="Grigoriev I.V."/>
            <person name="Nagy L.G."/>
            <person name="Martin F."/>
            <person name="Kauserud H."/>
        </authorList>
    </citation>
    <scope>NUCLEOTIDE SEQUENCE</scope>
    <source>
        <strain evidence="4">CBHHK188m</strain>
    </source>
</reference>
<dbReference type="InterPro" id="IPR008030">
    <property type="entry name" value="NmrA-like"/>
</dbReference>
<evidence type="ECO:0000259" key="3">
    <source>
        <dbReference type="Pfam" id="PF05368"/>
    </source>
</evidence>
<dbReference type="EMBL" id="JARJLG010000093">
    <property type="protein sequence ID" value="KAJ7747684.1"/>
    <property type="molecule type" value="Genomic_DNA"/>
</dbReference>
<accession>A0AAD7IPD1</accession>
<dbReference type="SUPFAM" id="SSF51735">
    <property type="entry name" value="NAD(P)-binding Rossmann-fold domains"/>
    <property type="match status" value="1"/>
</dbReference>
<keyword evidence="1" id="KW-0521">NADP</keyword>
<dbReference type="PANTHER" id="PTHR47706">
    <property type="entry name" value="NMRA-LIKE FAMILY PROTEIN"/>
    <property type="match status" value="1"/>
</dbReference>
<dbReference type="InterPro" id="IPR036291">
    <property type="entry name" value="NAD(P)-bd_dom_sf"/>
</dbReference>
<dbReference type="PANTHER" id="PTHR47706:SF9">
    <property type="entry name" value="NMRA-LIKE DOMAIN-CONTAINING PROTEIN-RELATED"/>
    <property type="match status" value="1"/>
</dbReference>